<dbReference type="KEGG" id="ifl:C1H71_05740"/>
<evidence type="ECO:0000313" key="2">
    <source>
        <dbReference type="EMBL" id="QBC43099.1"/>
    </source>
</evidence>
<organism evidence="2 3">
    <name type="scientific">Iodobacter fluviatilis</name>
    <dbReference type="NCBI Taxonomy" id="537"/>
    <lineage>
        <taxon>Bacteria</taxon>
        <taxon>Pseudomonadati</taxon>
        <taxon>Pseudomonadota</taxon>
        <taxon>Betaproteobacteria</taxon>
        <taxon>Neisseriales</taxon>
        <taxon>Chitinibacteraceae</taxon>
        <taxon>Iodobacter</taxon>
    </lineage>
</organism>
<keyword evidence="3" id="KW-1185">Reference proteome</keyword>
<name>A0A7G3G7I1_9NEIS</name>
<protein>
    <recommendedName>
        <fullName evidence="4">Lipoprotein</fullName>
    </recommendedName>
</protein>
<dbReference type="RefSeq" id="WP_130105705.1">
    <property type="nucleotide sequence ID" value="NZ_CP025781.1"/>
</dbReference>
<evidence type="ECO:0008006" key="4">
    <source>
        <dbReference type="Google" id="ProtNLM"/>
    </source>
</evidence>
<dbReference type="Proteomes" id="UP000515917">
    <property type="component" value="Chromosome"/>
</dbReference>
<keyword evidence="1" id="KW-0732">Signal</keyword>
<gene>
    <name evidence="2" type="ORF">C1H71_05740</name>
</gene>
<evidence type="ECO:0000313" key="3">
    <source>
        <dbReference type="Proteomes" id="UP000515917"/>
    </source>
</evidence>
<reference evidence="2 3" key="1">
    <citation type="submission" date="2018-01" db="EMBL/GenBank/DDBJ databases">
        <title>Genome sequence of Iodobacter sp. strain PCH194 isolated from Indian Trans-Himalaya.</title>
        <authorList>
            <person name="Kumar V."/>
            <person name="Thakur V."/>
            <person name="Kumar S."/>
            <person name="Singh D."/>
        </authorList>
    </citation>
    <scope>NUCLEOTIDE SEQUENCE [LARGE SCALE GENOMIC DNA]</scope>
    <source>
        <strain evidence="2 3">PCH194</strain>
    </source>
</reference>
<dbReference type="EMBL" id="CP025781">
    <property type="protein sequence ID" value="QBC43099.1"/>
    <property type="molecule type" value="Genomic_DNA"/>
</dbReference>
<proteinExistence type="predicted"/>
<sequence length="172" mass="18249">MKSIFLISALCSLLVACGGGDVTVNSDGINIVAIDTVPTINSLRVLAGEKDASGITPINDGFFSVDWDAKSTDIATLNLHLSKDSLVSGNDTDLFFTLNPEKNARATLKWEADKDNISLSGVPTSVNLFLSNNPEAKGYIIAKACGFKVDTAGGSRKECVQKEVAIKLNKKI</sequence>
<feature type="signal peptide" evidence="1">
    <location>
        <begin position="1"/>
        <end position="18"/>
    </location>
</feature>
<evidence type="ECO:0000256" key="1">
    <source>
        <dbReference type="SAM" id="SignalP"/>
    </source>
</evidence>
<feature type="chain" id="PRO_5028926296" description="Lipoprotein" evidence="1">
    <location>
        <begin position="19"/>
        <end position="172"/>
    </location>
</feature>
<dbReference type="PROSITE" id="PS51257">
    <property type="entry name" value="PROKAR_LIPOPROTEIN"/>
    <property type="match status" value="1"/>
</dbReference>
<accession>A0A7G3G7I1</accession>
<dbReference type="AlphaFoldDB" id="A0A7G3G7I1"/>